<protein>
    <submittedName>
        <fullName evidence="12">DEBR0S1_05534g1_1</fullName>
    </submittedName>
</protein>
<keyword evidence="6" id="KW-0333">Golgi apparatus</keyword>
<evidence type="ECO:0000256" key="4">
    <source>
        <dbReference type="ARBA" id="ARBA00022927"/>
    </source>
</evidence>
<organism evidence="12 13">
    <name type="scientific">Dekkera bruxellensis</name>
    <name type="common">Brettanomyces custersii</name>
    <dbReference type="NCBI Taxonomy" id="5007"/>
    <lineage>
        <taxon>Eukaryota</taxon>
        <taxon>Fungi</taxon>
        <taxon>Dikarya</taxon>
        <taxon>Ascomycota</taxon>
        <taxon>Saccharomycotina</taxon>
        <taxon>Pichiomycetes</taxon>
        <taxon>Pichiales</taxon>
        <taxon>Pichiaceae</taxon>
        <taxon>Brettanomyces</taxon>
    </lineage>
</organism>
<name>A0A7D9GXA7_DEKBR</name>
<dbReference type="CDD" id="cd15853">
    <property type="entry name" value="SNARE_Bet1"/>
    <property type="match status" value="1"/>
</dbReference>
<keyword evidence="2" id="KW-0813">Transport</keyword>
<evidence type="ECO:0000256" key="7">
    <source>
        <dbReference type="ARBA" id="ARBA00023136"/>
    </source>
</evidence>
<feature type="transmembrane region" description="Helical" evidence="10">
    <location>
        <begin position="140"/>
        <end position="161"/>
    </location>
</feature>
<evidence type="ECO:0000256" key="1">
    <source>
        <dbReference type="ARBA" id="ARBA00004394"/>
    </source>
</evidence>
<dbReference type="InterPro" id="IPR000727">
    <property type="entry name" value="T_SNARE_dom"/>
</dbReference>
<evidence type="ECO:0000256" key="5">
    <source>
        <dbReference type="ARBA" id="ARBA00022989"/>
    </source>
</evidence>
<dbReference type="GO" id="GO:0000139">
    <property type="term" value="C:Golgi membrane"/>
    <property type="evidence" value="ECO:0007669"/>
    <property type="project" value="UniProtKB-SubCell"/>
</dbReference>
<evidence type="ECO:0000313" key="12">
    <source>
        <dbReference type="EMBL" id="VUG16022.1"/>
    </source>
</evidence>
<proteinExistence type="predicted"/>
<dbReference type="PROSITE" id="PS50192">
    <property type="entry name" value="T_SNARE"/>
    <property type="match status" value="1"/>
</dbReference>
<dbReference type="InterPro" id="IPR039899">
    <property type="entry name" value="BET1_SNARE"/>
</dbReference>
<reference evidence="12 13" key="1">
    <citation type="submission" date="2019-07" db="EMBL/GenBank/DDBJ databases">
        <authorList>
            <person name="Friedrich A."/>
            <person name="Schacherer J."/>
        </authorList>
    </citation>
    <scope>NUCLEOTIDE SEQUENCE [LARGE SCALE GENOMIC DNA]</scope>
</reference>
<evidence type="ECO:0000256" key="2">
    <source>
        <dbReference type="ARBA" id="ARBA00022448"/>
    </source>
</evidence>
<evidence type="ECO:0000313" key="13">
    <source>
        <dbReference type="Proteomes" id="UP000478008"/>
    </source>
</evidence>
<comment type="subcellular location">
    <subcellularLocation>
        <location evidence="8">Endomembrane system</location>
        <topology evidence="8">Single-pass type IV membrane protein</topology>
    </subcellularLocation>
    <subcellularLocation>
        <location evidence="1">Golgi apparatus membrane</location>
    </subcellularLocation>
</comment>
<keyword evidence="13" id="KW-1185">Reference proteome</keyword>
<dbReference type="Proteomes" id="UP000478008">
    <property type="component" value="Unassembled WGS sequence"/>
</dbReference>
<dbReference type="PANTHER" id="PTHR12791">
    <property type="entry name" value="GOLGI SNARE BET1-RELATED"/>
    <property type="match status" value="1"/>
</dbReference>
<feature type="region of interest" description="Disordered" evidence="9">
    <location>
        <begin position="1"/>
        <end position="59"/>
    </location>
</feature>
<keyword evidence="5 10" id="KW-1133">Transmembrane helix</keyword>
<evidence type="ECO:0000259" key="11">
    <source>
        <dbReference type="PROSITE" id="PS50192"/>
    </source>
</evidence>
<gene>
    <name evidence="12" type="ORF">DEBR0S1_05534G</name>
</gene>
<evidence type="ECO:0000256" key="3">
    <source>
        <dbReference type="ARBA" id="ARBA00022692"/>
    </source>
</evidence>
<feature type="domain" description="T-SNARE coiled-coil homology" evidence="11">
    <location>
        <begin position="72"/>
        <end position="134"/>
    </location>
</feature>
<accession>A0A7D9GXA7</accession>
<evidence type="ECO:0000256" key="9">
    <source>
        <dbReference type="SAM" id="MobiDB-lite"/>
    </source>
</evidence>
<dbReference type="EMBL" id="CABFWN010000001">
    <property type="protein sequence ID" value="VUG16022.1"/>
    <property type="molecule type" value="Genomic_DNA"/>
</dbReference>
<feature type="compositionally biased region" description="Polar residues" evidence="9">
    <location>
        <begin position="20"/>
        <end position="35"/>
    </location>
</feature>
<evidence type="ECO:0000256" key="10">
    <source>
        <dbReference type="SAM" id="Phobius"/>
    </source>
</evidence>
<dbReference type="GO" id="GO:0015031">
    <property type="term" value="P:protein transport"/>
    <property type="evidence" value="ECO:0007669"/>
    <property type="project" value="UniProtKB-KW"/>
</dbReference>
<evidence type="ECO:0000256" key="8">
    <source>
        <dbReference type="ARBA" id="ARBA00046280"/>
    </source>
</evidence>
<dbReference type="AlphaFoldDB" id="A0A7D9GXA7"/>
<sequence>MSSSRYSSKAHQREGRISLFATTSNASTNQQTDSPGMSRIGSPDFGSTESLERASSPYESNPHIDYNAAMASQLESQNEETLNTMHMKISALKDLTTKMGDQINMSQHNLGSLGSNMESAGRRIRGNMKRMFVMAERSGINWKIWLMFFCVVFTFFFVVWLF</sequence>
<keyword evidence="3 10" id="KW-0812">Transmembrane</keyword>
<dbReference type="SUPFAM" id="SSF58038">
    <property type="entry name" value="SNARE fusion complex"/>
    <property type="match status" value="1"/>
</dbReference>
<keyword evidence="7 10" id="KW-0472">Membrane</keyword>
<evidence type="ECO:0000256" key="6">
    <source>
        <dbReference type="ARBA" id="ARBA00023034"/>
    </source>
</evidence>
<dbReference type="Gene3D" id="1.20.5.110">
    <property type="match status" value="1"/>
</dbReference>
<keyword evidence="4" id="KW-0653">Protein transport</keyword>